<keyword evidence="1" id="KW-0472">Membrane</keyword>
<evidence type="ECO:0000313" key="3">
    <source>
        <dbReference type="Proteomes" id="UP001165122"/>
    </source>
</evidence>
<comment type="caution">
    <text evidence="2">The sequence shown here is derived from an EMBL/GenBank/DDBJ whole genome shotgun (WGS) entry which is preliminary data.</text>
</comment>
<dbReference type="EMBL" id="BRXW01000331">
    <property type="protein sequence ID" value="GMI18359.1"/>
    <property type="molecule type" value="Genomic_DNA"/>
</dbReference>
<organism evidence="2 3">
    <name type="scientific">Triparma laevis f. longispina</name>
    <dbReference type="NCBI Taxonomy" id="1714387"/>
    <lineage>
        <taxon>Eukaryota</taxon>
        <taxon>Sar</taxon>
        <taxon>Stramenopiles</taxon>
        <taxon>Ochrophyta</taxon>
        <taxon>Bolidophyceae</taxon>
        <taxon>Parmales</taxon>
        <taxon>Triparmaceae</taxon>
        <taxon>Triparma</taxon>
    </lineage>
</organism>
<gene>
    <name evidence="2" type="ORF">TrLO_g7902</name>
</gene>
<keyword evidence="3" id="KW-1185">Reference proteome</keyword>
<keyword evidence="1" id="KW-1133">Transmembrane helix</keyword>
<name>A0A9W7FU95_9STRA</name>
<dbReference type="Proteomes" id="UP001165122">
    <property type="component" value="Unassembled WGS sequence"/>
</dbReference>
<protein>
    <submittedName>
        <fullName evidence="2">Uncharacterized protein</fullName>
    </submittedName>
</protein>
<feature type="transmembrane region" description="Helical" evidence="1">
    <location>
        <begin position="13"/>
        <end position="34"/>
    </location>
</feature>
<sequence length="107" mass="12047">MMSTDKMDNNEDMLYVVGIVGIVASLSGLISEIYSSLLAQRQRAEVERETVRGKEEDRKNRAEMAAKMRERRGGALMEDQVEVFESCKELLGEEGEDGWKALKSTSQ</sequence>
<reference evidence="3" key="1">
    <citation type="journal article" date="2023" name="Commun. Biol.">
        <title>Genome analysis of Parmales, the sister group of diatoms, reveals the evolutionary specialization of diatoms from phago-mixotrophs to photoautotrophs.</title>
        <authorList>
            <person name="Ban H."/>
            <person name="Sato S."/>
            <person name="Yoshikawa S."/>
            <person name="Yamada K."/>
            <person name="Nakamura Y."/>
            <person name="Ichinomiya M."/>
            <person name="Sato N."/>
            <person name="Blanc-Mathieu R."/>
            <person name="Endo H."/>
            <person name="Kuwata A."/>
            <person name="Ogata H."/>
        </authorList>
    </citation>
    <scope>NUCLEOTIDE SEQUENCE [LARGE SCALE GENOMIC DNA]</scope>
    <source>
        <strain evidence="3">NIES 3700</strain>
    </source>
</reference>
<evidence type="ECO:0000256" key="1">
    <source>
        <dbReference type="SAM" id="Phobius"/>
    </source>
</evidence>
<accession>A0A9W7FU95</accession>
<proteinExistence type="predicted"/>
<evidence type="ECO:0000313" key="2">
    <source>
        <dbReference type="EMBL" id="GMI18359.1"/>
    </source>
</evidence>
<dbReference type="AlphaFoldDB" id="A0A9W7FU95"/>
<keyword evidence="1" id="KW-0812">Transmembrane</keyword>